<name>A0ABV0ZGS1_9TELE</name>
<proteinExistence type="predicted"/>
<accession>A0ABV0ZGS1</accession>
<dbReference type="EMBL" id="JAHRIP010063055">
    <property type="protein sequence ID" value="MEQ2305443.1"/>
    <property type="molecule type" value="Genomic_DNA"/>
</dbReference>
<comment type="caution">
    <text evidence="1">The sequence shown here is derived from an EMBL/GenBank/DDBJ whole genome shotgun (WGS) entry which is preliminary data.</text>
</comment>
<keyword evidence="2" id="KW-1185">Reference proteome</keyword>
<organism evidence="1 2">
    <name type="scientific">Ameca splendens</name>
    <dbReference type="NCBI Taxonomy" id="208324"/>
    <lineage>
        <taxon>Eukaryota</taxon>
        <taxon>Metazoa</taxon>
        <taxon>Chordata</taxon>
        <taxon>Craniata</taxon>
        <taxon>Vertebrata</taxon>
        <taxon>Euteleostomi</taxon>
        <taxon>Actinopterygii</taxon>
        <taxon>Neopterygii</taxon>
        <taxon>Teleostei</taxon>
        <taxon>Neoteleostei</taxon>
        <taxon>Acanthomorphata</taxon>
        <taxon>Ovalentaria</taxon>
        <taxon>Atherinomorphae</taxon>
        <taxon>Cyprinodontiformes</taxon>
        <taxon>Goodeidae</taxon>
        <taxon>Ameca</taxon>
    </lineage>
</organism>
<evidence type="ECO:0000313" key="2">
    <source>
        <dbReference type="Proteomes" id="UP001469553"/>
    </source>
</evidence>
<reference evidence="1 2" key="1">
    <citation type="submission" date="2021-06" db="EMBL/GenBank/DDBJ databases">
        <authorList>
            <person name="Palmer J.M."/>
        </authorList>
    </citation>
    <scope>NUCLEOTIDE SEQUENCE [LARGE SCALE GENOMIC DNA]</scope>
    <source>
        <strain evidence="1 2">AS_MEX2019</strain>
        <tissue evidence="1">Muscle</tissue>
    </source>
</reference>
<evidence type="ECO:0000313" key="1">
    <source>
        <dbReference type="EMBL" id="MEQ2305443.1"/>
    </source>
</evidence>
<protein>
    <submittedName>
        <fullName evidence="1">Uncharacterized protein</fullName>
    </submittedName>
</protein>
<dbReference type="Proteomes" id="UP001469553">
    <property type="component" value="Unassembled WGS sequence"/>
</dbReference>
<gene>
    <name evidence="1" type="ORF">AMECASPLE_037851</name>
</gene>
<sequence>MKREYFLSITSPYLSVFCAKDAICALQVGRTSTVASGLPSPLPSSPAFTADTTSSPIAQSLSHSLALDHHSSFQSLLQTCLCTSCTGCFGPFAATQVLSSPSCFLAVEV</sequence>